<dbReference type="AlphaFoldDB" id="A0A162NC83"/>
<dbReference type="GO" id="GO:0008483">
    <property type="term" value="F:transaminase activity"/>
    <property type="evidence" value="ECO:0007669"/>
    <property type="project" value="TreeGrafter"/>
</dbReference>
<evidence type="ECO:0000313" key="5">
    <source>
        <dbReference type="Proteomes" id="UP000076584"/>
    </source>
</evidence>
<evidence type="ECO:0000259" key="3">
    <source>
        <dbReference type="Pfam" id="PF00155"/>
    </source>
</evidence>
<organism evidence="4 5">
    <name type="scientific">Colletotrichum incanum</name>
    <name type="common">Soybean anthracnose fungus</name>
    <dbReference type="NCBI Taxonomy" id="1573173"/>
    <lineage>
        <taxon>Eukaryota</taxon>
        <taxon>Fungi</taxon>
        <taxon>Dikarya</taxon>
        <taxon>Ascomycota</taxon>
        <taxon>Pezizomycotina</taxon>
        <taxon>Sordariomycetes</taxon>
        <taxon>Hypocreomycetidae</taxon>
        <taxon>Glomerellales</taxon>
        <taxon>Glomerellaceae</taxon>
        <taxon>Colletotrichum</taxon>
        <taxon>Colletotrichum spaethianum species complex</taxon>
    </lineage>
</organism>
<dbReference type="SUPFAM" id="SSF53383">
    <property type="entry name" value="PLP-dependent transferases"/>
    <property type="match status" value="1"/>
</dbReference>
<dbReference type="Gene3D" id="3.90.1150.10">
    <property type="entry name" value="Aspartate Aminotransferase, domain 1"/>
    <property type="match status" value="1"/>
</dbReference>
<dbReference type="GO" id="GO:0030170">
    <property type="term" value="F:pyridoxal phosphate binding"/>
    <property type="evidence" value="ECO:0007669"/>
    <property type="project" value="InterPro"/>
</dbReference>
<dbReference type="PRINTS" id="PR00753">
    <property type="entry name" value="ACCSYNTHASE"/>
</dbReference>
<keyword evidence="2" id="KW-0663">Pyridoxal phosphate</keyword>
<protein>
    <submittedName>
        <fullName evidence="4">Acc synthase</fullName>
    </submittedName>
</protein>
<dbReference type="InterPro" id="IPR015422">
    <property type="entry name" value="PyrdxlP-dep_Trfase_small"/>
</dbReference>
<dbReference type="CDD" id="cd00609">
    <property type="entry name" value="AAT_like"/>
    <property type="match status" value="1"/>
</dbReference>
<name>A0A162NC83_COLIC</name>
<dbReference type="PROSITE" id="PS00105">
    <property type="entry name" value="AA_TRANSFER_CLASS_1"/>
    <property type="match status" value="1"/>
</dbReference>
<evidence type="ECO:0000256" key="2">
    <source>
        <dbReference type="ARBA" id="ARBA00022898"/>
    </source>
</evidence>
<dbReference type="Pfam" id="PF00155">
    <property type="entry name" value="Aminotran_1_2"/>
    <property type="match status" value="1"/>
</dbReference>
<dbReference type="InterPro" id="IPR015424">
    <property type="entry name" value="PyrdxlP-dep_Trfase"/>
</dbReference>
<dbReference type="Proteomes" id="UP000076584">
    <property type="component" value="Unassembled WGS sequence"/>
</dbReference>
<dbReference type="InterPro" id="IPR015421">
    <property type="entry name" value="PyrdxlP-dep_Trfase_major"/>
</dbReference>
<dbReference type="PANTHER" id="PTHR43795:SF63">
    <property type="entry name" value="PUTATIVE (AFU_ORTHOLOGUE AFUA_4G00630)-RELATED"/>
    <property type="match status" value="1"/>
</dbReference>
<dbReference type="InterPro" id="IPR050478">
    <property type="entry name" value="Ethylene_sulfur-biosynth"/>
</dbReference>
<dbReference type="GO" id="GO:0006520">
    <property type="term" value="P:amino acid metabolic process"/>
    <property type="evidence" value="ECO:0007669"/>
    <property type="project" value="TreeGrafter"/>
</dbReference>
<comment type="similarity">
    <text evidence="1">Belongs to the class-I pyridoxal-phosphate-dependent aminotransferase family.</text>
</comment>
<dbReference type="InterPro" id="IPR004838">
    <property type="entry name" value="NHTrfase_class1_PyrdxlP-BS"/>
</dbReference>
<sequence>MDSGLSTRGSEAAKPDDGMLLWAIVRDLWDPEANPTGYVSLGIAENTLMHDRLSAHIHSNLAVPNHFFTYGDGMTGSKRLKSSLARFLTERLEPATSIEPHHISVTNGCSSAIEHLVWALGNPGEGFLLGQPHYGAFLPDVEYRTGCKLVQVPFHDVDPFGLDAVQKYEDALLVAQTKGTRTVAIILCHPHNPLGRCYPRKTIINLMRLCQKYNMHLISDEIYALSVWNNTIDTEPAPVPYESCLSIDMTGIMDPHRLHVLWGMSKDFGANGIRLGAIISQRNPAFHNSLTPVGIYSSPSAITDHATANILDDTEWVNGYIEENQRRLQENFELVALWAKEHGINYAQGANAAFFLWVDLGKAYRRRRPQRDVQDISAEVTRALLDKKVFLASGKQFGSEQPGWFRIVFSNKKELLLEGLRRIASVLDV</sequence>
<evidence type="ECO:0000313" key="4">
    <source>
        <dbReference type="EMBL" id="KZL85787.1"/>
    </source>
</evidence>
<comment type="caution">
    <text evidence="4">The sequence shown here is derived from an EMBL/GenBank/DDBJ whole genome shotgun (WGS) entry which is preliminary data.</text>
</comment>
<proteinExistence type="inferred from homology"/>
<dbReference type="InterPro" id="IPR004839">
    <property type="entry name" value="Aminotransferase_I/II_large"/>
</dbReference>
<reference evidence="4 5" key="1">
    <citation type="submission" date="2015-06" db="EMBL/GenBank/DDBJ databases">
        <title>Survival trade-offs in plant roots during colonization by closely related pathogenic and mutualistic fungi.</title>
        <authorList>
            <person name="Hacquard S."/>
            <person name="Kracher B."/>
            <person name="Hiruma K."/>
            <person name="Weinman A."/>
            <person name="Muench P."/>
            <person name="Garrido Oter R."/>
            <person name="Ver Loren van Themaat E."/>
            <person name="Dallerey J.-F."/>
            <person name="Damm U."/>
            <person name="Henrissat B."/>
            <person name="Lespinet O."/>
            <person name="Thon M."/>
            <person name="Kemen E."/>
            <person name="McHardy A.C."/>
            <person name="Schulze-Lefert P."/>
            <person name="O'Connell R.J."/>
        </authorList>
    </citation>
    <scope>NUCLEOTIDE SEQUENCE [LARGE SCALE GENOMIC DNA]</scope>
    <source>
        <strain evidence="4 5">MAFF 238704</strain>
    </source>
</reference>
<gene>
    <name evidence="4" type="ORF">CI238_05286</name>
</gene>
<keyword evidence="5" id="KW-1185">Reference proteome</keyword>
<feature type="domain" description="Aminotransferase class I/classII large" evidence="3">
    <location>
        <begin position="67"/>
        <end position="422"/>
    </location>
</feature>
<dbReference type="EMBL" id="LFIW01000570">
    <property type="protein sequence ID" value="KZL85787.1"/>
    <property type="molecule type" value="Genomic_DNA"/>
</dbReference>
<dbReference type="PANTHER" id="PTHR43795">
    <property type="entry name" value="BIFUNCTIONAL ASPARTATE AMINOTRANSFERASE AND GLUTAMATE/ASPARTATE-PREPHENATE AMINOTRANSFERASE-RELATED"/>
    <property type="match status" value="1"/>
</dbReference>
<evidence type="ECO:0000256" key="1">
    <source>
        <dbReference type="ARBA" id="ARBA00007441"/>
    </source>
</evidence>
<dbReference type="STRING" id="1573173.A0A162NC83"/>
<accession>A0A162NC83</accession>
<dbReference type="Gene3D" id="3.40.640.10">
    <property type="entry name" value="Type I PLP-dependent aspartate aminotransferase-like (Major domain)"/>
    <property type="match status" value="1"/>
</dbReference>